<name>A0A382VIY3_9ZZZZ</name>
<dbReference type="Gene3D" id="3.40.50.720">
    <property type="entry name" value="NAD(P)-binding Rossmann-like Domain"/>
    <property type="match status" value="1"/>
</dbReference>
<evidence type="ECO:0000256" key="1">
    <source>
        <dbReference type="ARBA" id="ARBA00023027"/>
    </source>
</evidence>
<accession>A0A382VIY3</accession>
<dbReference type="Pfam" id="PF16363">
    <property type="entry name" value="GDP_Man_Dehyd"/>
    <property type="match status" value="1"/>
</dbReference>
<dbReference type="AlphaFoldDB" id="A0A382VIY3"/>
<keyword evidence="1" id="KW-0520">NAD</keyword>
<dbReference type="SUPFAM" id="SSF51735">
    <property type="entry name" value="NAD(P)-binding Rossmann-fold domains"/>
    <property type="match status" value="1"/>
</dbReference>
<feature type="domain" description="NAD(P)-binding" evidence="2">
    <location>
        <begin position="8"/>
        <end position="194"/>
    </location>
</feature>
<reference evidence="3" key="1">
    <citation type="submission" date="2018-05" db="EMBL/GenBank/DDBJ databases">
        <authorList>
            <person name="Lanie J.A."/>
            <person name="Ng W.-L."/>
            <person name="Kazmierczak K.M."/>
            <person name="Andrzejewski T.M."/>
            <person name="Davidsen T.M."/>
            <person name="Wayne K.J."/>
            <person name="Tettelin H."/>
            <person name="Glass J.I."/>
            <person name="Rusch D."/>
            <person name="Podicherti R."/>
            <person name="Tsui H.-C.T."/>
            <person name="Winkler M.E."/>
        </authorList>
    </citation>
    <scope>NUCLEOTIDE SEQUENCE</scope>
</reference>
<sequence length="203" mass="22807">ARKREVGQFVFASSSSVYGVNPKVPWSENDEGLQPISPYAATKLACEGLGHVYSKLYGVRFVCLRFFTVYGPRQRPDLAIHKFALKILAGESIPFFGNGSTRRDYTFVRDIVEGIRAAMDCRCSQFEILNLGNNRTVSLEEMVQVLAAALGKPAIIDRQPEQLGDVPQTWADISKARQMLGYQPRTPFEEGVREFAEWLRVLS</sequence>
<dbReference type="EMBL" id="UINC01152345">
    <property type="protein sequence ID" value="SVD46479.1"/>
    <property type="molecule type" value="Genomic_DNA"/>
</dbReference>
<dbReference type="InterPro" id="IPR016040">
    <property type="entry name" value="NAD(P)-bd_dom"/>
</dbReference>
<evidence type="ECO:0000259" key="2">
    <source>
        <dbReference type="Pfam" id="PF16363"/>
    </source>
</evidence>
<dbReference type="PANTHER" id="PTHR43574">
    <property type="entry name" value="EPIMERASE-RELATED"/>
    <property type="match status" value="1"/>
</dbReference>
<proteinExistence type="predicted"/>
<gene>
    <name evidence="3" type="ORF">METZ01_LOCUS399333</name>
</gene>
<dbReference type="PRINTS" id="PR01713">
    <property type="entry name" value="NUCEPIMERASE"/>
</dbReference>
<dbReference type="InterPro" id="IPR036291">
    <property type="entry name" value="NAD(P)-bd_dom_sf"/>
</dbReference>
<feature type="non-terminal residue" evidence="3">
    <location>
        <position position="1"/>
    </location>
</feature>
<evidence type="ECO:0000313" key="3">
    <source>
        <dbReference type="EMBL" id="SVD46479.1"/>
    </source>
</evidence>
<organism evidence="3">
    <name type="scientific">marine metagenome</name>
    <dbReference type="NCBI Taxonomy" id="408172"/>
    <lineage>
        <taxon>unclassified sequences</taxon>
        <taxon>metagenomes</taxon>
        <taxon>ecological metagenomes</taxon>
    </lineage>
</organism>
<protein>
    <recommendedName>
        <fullName evidence="2">NAD(P)-binding domain-containing protein</fullName>
    </recommendedName>
</protein>